<dbReference type="PROSITE" id="PS00703">
    <property type="entry name" value="OKR_DC_1"/>
    <property type="match status" value="1"/>
</dbReference>
<feature type="domain" description="Orn/Lys/Arg decarboxylases family 1 pyridoxal-P attachment site" evidence="5">
    <location>
        <begin position="390"/>
        <end position="404"/>
    </location>
</feature>
<dbReference type="GO" id="GO:0008792">
    <property type="term" value="F:arginine decarboxylase activity"/>
    <property type="evidence" value="ECO:0007669"/>
    <property type="project" value="UniProtKB-EC"/>
</dbReference>
<keyword evidence="7" id="KW-1185">Reference proteome</keyword>
<dbReference type="InterPro" id="IPR000310">
    <property type="entry name" value="Orn/Lys/Arg_deCO2ase_major_dom"/>
</dbReference>
<dbReference type="Gene3D" id="3.40.640.10">
    <property type="entry name" value="Type I PLP-dependent aspartate aminotransferase-like (Major domain)"/>
    <property type="match status" value="1"/>
</dbReference>
<dbReference type="InterPro" id="IPR015422">
    <property type="entry name" value="PyrdxlP-dep_Trfase_small"/>
</dbReference>
<dbReference type="InterPro" id="IPR015424">
    <property type="entry name" value="PyrdxlP-dep_Trfase"/>
</dbReference>
<dbReference type="PANTHER" id="PTHR45229:SF3">
    <property type="entry name" value="BIODEGRADATIVE ARGININE DECARBOXYLASE"/>
    <property type="match status" value="1"/>
</dbReference>
<name>A0ABR6RI16_9BURK</name>
<dbReference type="Pfam" id="PF03711">
    <property type="entry name" value="OKR_DC_1_C"/>
    <property type="match status" value="1"/>
</dbReference>
<dbReference type="PIRSF" id="PIRSF009393">
    <property type="entry name" value="Orn_decarb"/>
    <property type="match status" value="1"/>
</dbReference>
<keyword evidence="3" id="KW-0663">Pyridoxal phosphate</keyword>
<organism evidence="6 7">
    <name type="scientific">Comamonas odontotermitis</name>
    <dbReference type="NCBI Taxonomy" id="379895"/>
    <lineage>
        <taxon>Bacteria</taxon>
        <taxon>Pseudomonadati</taxon>
        <taxon>Pseudomonadota</taxon>
        <taxon>Betaproteobacteria</taxon>
        <taxon>Burkholderiales</taxon>
        <taxon>Comamonadaceae</taxon>
        <taxon>Comamonas</taxon>
    </lineage>
</organism>
<comment type="caution">
    <text evidence="6">The sequence shown here is derived from an EMBL/GenBank/DDBJ whole genome shotgun (WGS) entry which is preliminary data.</text>
</comment>
<evidence type="ECO:0000256" key="4">
    <source>
        <dbReference type="ARBA" id="ARBA00023239"/>
    </source>
</evidence>
<dbReference type="Gene3D" id="3.90.100.10">
    <property type="entry name" value="Orn/Lys/Arg decarboxylase, C-terminal domain"/>
    <property type="match status" value="1"/>
</dbReference>
<evidence type="ECO:0000313" key="6">
    <source>
        <dbReference type="EMBL" id="MBB6578810.1"/>
    </source>
</evidence>
<proteinExistence type="inferred from homology"/>
<accession>A0ABR6RI16</accession>
<dbReference type="InterPro" id="IPR015421">
    <property type="entry name" value="PyrdxlP-dep_Trfase_major"/>
</dbReference>
<dbReference type="InterPro" id="IPR011193">
    <property type="entry name" value="Orn/lys/arg_de-COase"/>
</dbReference>
<dbReference type="Gene3D" id="3.40.50.2300">
    <property type="match status" value="1"/>
</dbReference>
<dbReference type="EC" id="4.1.1.19" evidence="6"/>
<reference evidence="6 7" key="1">
    <citation type="submission" date="2020-08" db="EMBL/GenBank/DDBJ databases">
        <title>Functional genomics of gut bacteria from endangered species of beetles.</title>
        <authorList>
            <person name="Carlos-Shanley C."/>
        </authorList>
    </citation>
    <scope>NUCLEOTIDE SEQUENCE [LARGE SCALE GENOMIC DNA]</scope>
    <source>
        <strain evidence="6 7">S00124</strain>
    </source>
</reference>
<evidence type="ECO:0000313" key="7">
    <source>
        <dbReference type="Proteomes" id="UP000562492"/>
    </source>
</evidence>
<dbReference type="RefSeq" id="WP_184709665.1">
    <property type="nucleotide sequence ID" value="NZ_JACHKZ010000019.1"/>
</dbReference>
<dbReference type="InterPro" id="IPR008286">
    <property type="entry name" value="Prn/Lys/Arg_de-COase_C"/>
</dbReference>
<gene>
    <name evidence="6" type="ORF">HNP33_002912</name>
</gene>
<dbReference type="InterPro" id="IPR036633">
    <property type="entry name" value="Prn/Lys/Arg_de-COase_C_sf"/>
</dbReference>
<dbReference type="EMBL" id="JACHKZ010000019">
    <property type="protein sequence ID" value="MBB6578810.1"/>
    <property type="molecule type" value="Genomic_DNA"/>
</dbReference>
<dbReference type="CDD" id="cd00615">
    <property type="entry name" value="Orn_deC_like"/>
    <property type="match status" value="1"/>
</dbReference>
<keyword evidence="2" id="KW-0210">Decarboxylase</keyword>
<evidence type="ECO:0000256" key="1">
    <source>
        <dbReference type="ARBA" id="ARBA00010671"/>
    </source>
</evidence>
<protein>
    <submittedName>
        <fullName evidence="6">Arginine decarboxylase</fullName>
        <ecNumber evidence="6">4.1.1.19</ecNumber>
    </submittedName>
</protein>
<dbReference type="Proteomes" id="UP000562492">
    <property type="component" value="Unassembled WGS sequence"/>
</dbReference>
<sequence length="763" mass="85502">MFFKALDYPTVIIDSEFNSPRLRGSIIRALAEELENSNQRVMANLTLDDARVAARTYLAASAVLISIDAQEDVVVQFRKIQDLLEDNLARHPHLPVFFYGERGSVEKIPTNLVKYARGYFYLFEDTKSFIARQVMRAAEEYMEHLLPPFFKALIKHTAKSNYSWYTPGHAGGVAFTKSAVGRAFHQYYGENTLRSDLSISVPELGSLLDHSGPIRQAEADAAKNFGADHTFFVTNGTSTANKIVWHGTVARGDVVFVDRNCHKSLLHSLIMTGAIPVYFSPSRNAHGIIGPISEDQFSPEAMQASIAKVPLAAQAIKNGAKLRIAVVTNSTYDGLCYNAEKIARSIGSAVDFLHFDEAWYAYAAFHPFYEHYYGMAKGKPREQDAIVFTTHSTHKLLAAFSQASMVHVRDSRKRKLDMGRFNEAFMMHTSTSPLYPVIAACDVASKMMEGAAGESLVQEMHDESLAFRRAMLQIKSDLDRNDWWFEVWQPESVADGLLKSSAHVPPAQPKEWQLHPQAKWHGFDKLSDDFVMIDPIKVTLTMPGLSMDGQMGQQGIPASVVSKFLWTRGIVVEKTNLYSLLVLFSMGITKGKWGTLVAELMSFKQHYEANTALALVLPDLVEHHPQVYTDMGLRDLCDRLHQFNVNHDVPQVMREMYVEKPDMAMIPADAYNLMVQGQVEKVEAKMLKGRIAATMLVPYPPGIPLIMPGERYDDKAEAIFTYLQIAEKQDAELPGFESDIHGREVELDAAGNRRYMVEVLVAS</sequence>
<keyword evidence="4 6" id="KW-0456">Lyase</keyword>
<dbReference type="SUPFAM" id="SSF55904">
    <property type="entry name" value="Ornithine decarboxylase C-terminal domain"/>
    <property type="match status" value="1"/>
</dbReference>
<evidence type="ECO:0000256" key="2">
    <source>
        <dbReference type="ARBA" id="ARBA00022793"/>
    </source>
</evidence>
<dbReference type="Gene3D" id="3.90.1150.10">
    <property type="entry name" value="Aspartate Aminotransferase, domain 1"/>
    <property type="match status" value="1"/>
</dbReference>
<dbReference type="PANTHER" id="PTHR45229">
    <property type="entry name" value="CONSTITUTIVE ORNITHINE DECARBOXYLASE"/>
    <property type="match status" value="1"/>
</dbReference>
<evidence type="ECO:0000259" key="5">
    <source>
        <dbReference type="PROSITE" id="PS00703"/>
    </source>
</evidence>
<dbReference type="Pfam" id="PF03709">
    <property type="entry name" value="OKR_DC_1_N"/>
    <property type="match status" value="1"/>
</dbReference>
<dbReference type="SUPFAM" id="SSF53383">
    <property type="entry name" value="PLP-dependent transferases"/>
    <property type="match status" value="1"/>
</dbReference>
<evidence type="ECO:0000256" key="3">
    <source>
        <dbReference type="ARBA" id="ARBA00022898"/>
    </source>
</evidence>
<dbReference type="InterPro" id="IPR005308">
    <property type="entry name" value="OKR_de-COase_N"/>
</dbReference>
<dbReference type="Pfam" id="PF01276">
    <property type="entry name" value="OKR_DC_1"/>
    <property type="match status" value="1"/>
</dbReference>
<comment type="similarity">
    <text evidence="1">Belongs to the Orn/Lys/Arg decarboxylase class-I family.</text>
</comment>